<dbReference type="RefSeq" id="WP_147149667.1">
    <property type="nucleotide sequence ID" value="NZ_BKAJ01000040.1"/>
</dbReference>
<dbReference type="Pfam" id="PF00528">
    <property type="entry name" value="BPD_transp_1"/>
    <property type="match status" value="1"/>
</dbReference>
<feature type="transmembrane region" description="Helical" evidence="8">
    <location>
        <begin position="277"/>
        <end position="298"/>
    </location>
</feature>
<evidence type="ECO:0000256" key="6">
    <source>
        <dbReference type="ARBA" id="ARBA00022989"/>
    </source>
</evidence>
<keyword evidence="5 8" id="KW-0812">Transmembrane</keyword>
<feature type="transmembrane region" description="Helical" evidence="8">
    <location>
        <begin position="81"/>
        <end position="103"/>
    </location>
</feature>
<gene>
    <name evidence="10" type="ORF">RSO01_27450</name>
</gene>
<protein>
    <submittedName>
        <fullName evidence="10">Sugar ABC transporter permease</fullName>
    </submittedName>
</protein>
<proteinExistence type="inferred from homology"/>
<evidence type="ECO:0000256" key="7">
    <source>
        <dbReference type="ARBA" id="ARBA00023136"/>
    </source>
</evidence>
<comment type="subcellular location">
    <subcellularLocation>
        <location evidence="1 8">Cell membrane</location>
        <topology evidence="1 8">Multi-pass membrane protein</topology>
    </subcellularLocation>
</comment>
<dbReference type="AlphaFoldDB" id="A0A512N9B9"/>
<evidence type="ECO:0000313" key="10">
    <source>
        <dbReference type="EMBL" id="GEP55579.1"/>
    </source>
</evidence>
<keyword evidence="4" id="KW-1003">Cell membrane</keyword>
<keyword evidence="3 8" id="KW-0813">Transport</keyword>
<feature type="transmembrane region" description="Helical" evidence="8">
    <location>
        <begin position="166"/>
        <end position="190"/>
    </location>
</feature>
<feature type="transmembrane region" description="Helical" evidence="8">
    <location>
        <begin position="115"/>
        <end position="135"/>
    </location>
</feature>
<dbReference type="InterPro" id="IPR050809">
    <property type="entry name" value="UgpAE/MalFG_permease"/>
</dbReference>
<dbReference type="Gene3D" id="1.10.3720.10">
    <property type="entry name" value="MetI-like"/>
    <property type="match status" value="1"/>
</dbReference>
<keyword evidence="11" id="KW-1185">Reference proteome</keyword>
<dbReference type="CDD" id="cd06261">
    <property type="entry name" value="TM_PBP2"/>
    <property type="match status" value="1"/>
</dbReference>
<dbReference type="InterPro" id="IPR000515">
    <property type="entry name" value="MetI-like"/>
</dbReference>
<dbReference type="SUPFAM" id="SSF161098">
    <property type="entry name" value="MetI-like"/>
    <property type="match status" value="1"/>
</dbReference>
<dbReference type="InterPro" id="IPR035906">
    <property type="entry name" value="MetI-like_sf"/>
</dbReference>
<feature type="transmembrane region" description="Helical" evidence="8">
    <location>
        <begin position="219"/>
        <end position="239"/>
    </location>
</feature>
<dbReference type="PANTHER" id="PTHR43227">
    <property type="entry name" value="BLL4140 PROTEIN"/>
    <property type="match status" value="1"/>
</dbReference>
<feature type="domain" description="ABC transmembrane type-1" evidence="9">
    <location>
        <begin position="77"/>
        <end position="293"/>
    </location>
</feature>
<dbReference type="EMBL" id="BKAJ01000040">
    <property type="protein sequence ID" value="GEP55579.1"/>
    <property type="molecule type" value="Genomic_DNA"/>
</dbReference>
<keyword evidence="7 8" id="KW-0472">Membrane</keyword>
<dbReference type="PROSITE" id="PS50928">
    <property type="entry name" value="ABC_TM1"/>
    <property type="match status" value="1"/>
</dbReference>
<evidence type="ECO:0000313" key="11">
    <source>
        <dbReference type="Proteomes" id="UP000321058"/>
    </source>
</evidence>
<dbReference type="GO" id="GO:0055085">
    <property type="term" value="P:transmembrane transport"/>
    <property type="evidence" value="ECO:0007669"/>
    <property type="project" value="InterPro"/>
</dbReference>
<dbReference type="Proteomes" id="UP000321058">
    <property type="component" value="Unassembled WGS sequence"/>
</dbReference>
<sequence length="303" mass="34028">MRLPWFRREMSAGRFALVMNLPTLLCLGLVLAYPVGYALYLSVHRVGLAQLRRGEFAFTGWENYGRVLEDPLFWVAIKNTLIFTVITVGSEIVLAVAIALLINQAGIWTSRVTRFLILLPYAIPPICNGLIWSFLYSFQFGFLNRILFSLGLISDPVNWAGNPDTALYAVTVPYIWRTLPFAIILVHAALQGIPRELYEQAAIDGANAWHRFTKITWPMLQQIIAIILILRTAFAFAVFEEILAITQGGPGDATWVAAWYSYKITFAPPNNFGMGSASAFILTLMVAAIALVYMRLIYRRVTL</sequence>
<reference evidence="10 11" key="1">
    <citation type="submission" date="2019-07" db="EMBL/GenBank/DDBJ databases">
        <title>Whole genome shotgun sequence of Reyranella soli NBRC 108950.</title>
        <authorList>
            <person name="Hosoyama A."/>
            <person name="Uohara A."/>
            <person name="Ohji S."/>
            <person name="Ichikawa N."/>
        </authorList>
    </citation>
    <scope>NUCLEOTIDE SEQUENCE [LARGE SCALE GENOMIC DNA]</scope>
    <source>
        <strain evidence="10 11">NBRC 108950</strain>
    </source>
</reference>
<evidence type="ECO:0000256" key="3">
    <source>
        <dbReference type="ARBA" id="ARBA00022448"/>
    </source>
</evidence>
<dbReference type="OrthoDB" id="5812615at2"/>
<evidence type="ECO:0000256" key="1">
    <source>
        <dbReference type="ARBA" id="ARBA00004651"/>
    </source>
</evidence>
<evidence type="ECO:0000256" key="8">
    <source>
        <dbReference type="RuleBase" id="RU363032"/>
    </source>
</evidence>
<evidence type="ECO:0000256" key="2">
    <source>
        <dbReference type="ARBA" id="ARBA00009306"/>
    </source>
</evidence>
<dbReference type="PANTHER" id="PTHR43227:SF8">
    <property type="entry name" value="DIACETYLCHITOBIOSE UPTAKE SYSTEM PERMEASE PROTEIN DASB"/>
    <property type="match status" value="1"/>
</dbReference>
<comment type="caution">
    <text evidence="10">The sequence shown here is derived from an EMBL/GenBank/DDBJ whole genome shotgun (WGS) entry which is preliminary data.</text>
</comment>
<evidence type="ECO:0000256" key="4">
    <source>
        <dbReference type="ARBA" id="ARBA00022475"/>
    </source>
</evidence>
<accession>A0A512N9B9</accession>
<organism evidence="10 11">
    <name type="scientific">Reyranella soli</name>
    <dbReference type="NCBI Taxonomy" id="1230389"/>
    <lineage>
        <taxon>Bacteria</taxon>
        <taxon>Pseudomonadati</taxon>
        <taxon>Pseudomonadota</taxon>
        <taxon>Alphaproteobacteria</taxon>
        <taxon>Hyphomicrobiales</taxon>
        <taxon>Reyranellaceae</taxon>
        <taxon>Reyranella</taxon>
    </lineage>
</organism>
<keyword evidence="6 8" id="KW-1133">Transmembrane helix</keyword>
<dbReference type="GO" id="GO:0005886">
    <property type="term" value="C:plasma membrane"/>
    <property type="evidence" value="ECO:0007669"/>
    <property type="project" value="UniProtKB-SubCell"/>
</dbReference>
<evidence type="ECO:0000256" key="5">
    <source>
        <dbReference type="ARBA" id="ARBA00022692"/>
    </source>
</evidence>
<name>A0A512N9B9_9HYPH</name>
<evidence type="ECO:0000259" key="9">
    <source>
        <dbReference type="PROSITE" id="PS50928"/>
    </source>
</evidence>
<comment type="similarity">
    <text evidence="2 8">Belongs to the binding-protein-dependent transport system permease family.</text>
</comment>